<dbReference type="Proteomes" id="UP000612746">
    <property type="component" value="Unassembled WGS sequence"/>
</dbReference>
<feature type="compositionally biased region" description="Low complexity" evidence="2">
    <location>
        <begin position="316"/>
        <end position="327"/>
    </location>
</feature>
<comment type="caution">
    <text evidence="5">The sequence shown here is derived from an EMBL/GenBank/DDBJ whole genome shotgun (WGS) entry which is preliminary data.</text>
</comment>
<organism evidence="5 6">
    <name type="scientific">Umbelopsis vinacea</name>
    <dbReference type="NCBI Taxonomy" id="44442"/>
    <lineage>
        <taxon>Eukaryota</taxon>
        <taxon>Fungi</taxon>
        <taxon>Fungi incertae sedis</taxon>
        <taxon>Mucoromycota</taxon>
        <taxon>Mucoromycotina</taxon>
        <taxon>Umbelopsidomycetes</taxon>
        <taxon>Umbelopsidales</taxon>
        <taxon>Umbelopsidaceae</taxon>
        <taxon>Umbelopsis</taxon>
    </lineage>
</organism>
<feature type="compositionally biased region" description="Polar residues" evidence="2">
    <location>
        <begin position="230"/>
        <end position="242"/>
    </location>
</feature>
<evidence type="ECO:0000256" key="2">
    <source>
        <dbReference type="SAM" id="MobiDB-lite"/>
    </source>
</evidence>
<feature type="domain" description="C2H2-type" evidence="3">
    <location>
        <begin position="148"/>
        <end position="177"/>
    </location>
</feature>
<feature type="non-terminal residue" evidence="5">
    <location>
        <position position="1"/>
    </location>
</feature>
<protein>
    <recommendedName>
        <fullName evidence="7">G-patch domain-containing protein</fullName>
    </recommendedName>
</protein>
<feature type="compositionally biased region" description="Polar residues" evidence="2">
    <location>
        <begin position="253"/>
        <end position="285"/>
    </location>
</feature>
<dbReference type="PROSITE" id="PS50157">
    <property type="entry name" value="ZINC_FINGER_C2H2_2"/>
    <property type="match status" value="1"/>
</dbReference>
<keyword evidence="1" id="KW-0479">Metal-binding</keyword>
<dbReference type="InterPro" id="IPR013087">
    <property type="entry name" value="Znf_C2H2_type"/>
</dbReference>
<evidence type="ECO:0000256" key="1">
    <source>
        <dbReference type="PROSITE-ProRule" id="PRU00042"/>
    </source>
</evidence>
<dbReference type="GO" id="GO:0008270">
    <property type="term" value="F:zinc ion binding"/>
    <property type="evidence" value="ECO:0007669"/>
    <property type="project" value="UniProtKB-KW"/>
</dbReference>
<dbReference type="SMART" id="SM00443">
    <property type="entry name" value="G_patch"/>
    <property type="match status" value="1"/>
</dbReference>
<keyword evidence="1" id="KW-0863">Zinc-finger</keyword>
<feature type="compositionally biased region" description="Basic and acidic residues" evidence="2">
    <location>
        <begin position="109"/>
        <end position="129"/>
    </location>
</feature>
<dbReference type="GO" id="GO:0003676">
    <property type="term" value="F:nucleic acid binding"/>
    <property type="evidence" value="ECO:0007669"/>
    <property type="project" value="InterPro"/>
</dbReference>
<keyword evidence="6" id="KW-1185">Reference proteome</keyword>
<dbReference type="PANTHER" id="PTHR47251">
    <property type="entry name" value="FINGER DOMAIN PROTEIN, PUTATIVE (AFU_ORTHOLOGUE AFUA_3G04180)-RELATED"/>
    <property type="match status" value="1"/>
</dbReference>
<dbReference type="PANTHER" id="PTHR47251:SF1">
    <property type="entry name" value="FINGER DOMAIN PROTEIN, PUTATIVE (AFU_ORTHOLOGUE AFUA_3G04180)-RELATED"/>
    <property type="match status" value="1"/>
</dbReference>
<evidence type="ECO:0000259" key="3">
    <source>
        <dbReference type="PROSITE" id="PS50157"/>
    </source>
</evidence>
<dbReference type="InterPro" id="IPR000467">
    <property type="entry name" value="G_patch_dom"/>
</dbReference>
<dbReference type="EMBL" id="JAEPRA010000017">
    <property type="protein sequence ID" value="KAG2174005.1"/>
    <property type="molecule type" value="Genomic_DNA"/>
</dbReference>
<feature type="compositionally biased region" description="Basic and acidic residues" evidence="2">
    <location>
        <begin position="180"/>
        <end position="218"/>
    </location>
</feature>
<feature type="region of interest" description="Disordered" evidence="2">
    <location>
        <begin position="103"/>
        <end position="129"/>
    </location>
</feature>
<dbReference type="PROSITE" id="PS50174">
    <property type="entry name" value="G_PATCH"/>
    <property type="match status" value="1"/>
</dbReference>
<evidence type="ECO:0008006" key="7">
    <source>
        <dbReference type="Google" id="ProtNLM"/>
    </source>
</evidence>
<feature type="region of interest" description="Disordered" evidence="2">
    <location>
        <begin position="174"/>
        <end position="327"/>
    </location>
</feature>
<reference evidence="5" key="1">
    <citation type="submission" date="2020-12" db="EMBL/GenBank/DDBJ databases">
        <title>Metabolic potential, ecology and presence of endohyphal bacteria is reflected in genomic diversity of Mucoromycotina.</title>
        <authorList>
            <person name="Muszewska A."/>
            <person name="Okrasinska A."/>
            <person name="Steczkiewicz K."/>
            <person name="Drgas O."/>
            <person name="Orlowska M."/>
            <person name="Perlinska-Lenart U."/>
            <person name="Aleksandrzak-Piekarczyk T."/>
            <person name="Szatraj K."/>
            <person name="Zielenkiewicz U."/>
            <person name="Pilsyk S."/>
            <person name="Malc E."/>
            <person name="Mieczkowski P."/>
            <person name="Kruszewska J.S."/>
            <person name="Biernat P."/>
            <person name="Pawlowska J."/>
        </authorList>
    </citation>
    <scope>NUCLEOTIDE SEQUENCE</scope>
    <source>
        <strain evidence="5">WA0000051536</strain>
    </source>
</reference>
<feature type="region of interest" description="Disordered" evidence="2">
    <location>
        <begin position="1"/>
        <end position="33"/>
    </location>
</feature>
<dbReference type="AlphaFoldDB" id="A0A8H7U8Z1"/>
<dbReference type="SUPFAM" id="SSF57667">
    <property type="entry name" value="beta-beta-alpha zinc fingers"/>
    <property type="match status" value="1"/>
</dbReference>
<evidence type="ECO:0000259" key="4">
    <source>
        <dbReference type="PROSITE" id="PS50174"/>
    </source>
</evidence>
<dbReference type="InterPro" id="IPR036236">
    <property type="entry name" value="Znf_C2H2_sf"/>
</dbReference>
<name>A0A8H7U8Z1_9FUNG</name>
<proteinExistence type="predicted"/>
<evidence type="ECO:0000313" key="5">
    <source>
        <dbReference type="EMBL" id="KAG2174005.1"/>
    </source>
</evidence>
<dbReference type="PROSITE" id="PS00028">
    <property type="entry name" value="ZINC_FINGER_C2H2_1"/>
    <property type="match status" value="1"/>
</dbReference>
<gene>
    <name evidence="5" type="ORF">INT44_000119</name>
</gene>
<sequence>HHRSMEDSYTQDLDFATDDEDFSLPRNVQPTGYVDTDKLDQASMDSHLPETNIGYKLLLKMGWTAGEGLGSDRQGRVDPIRIDLKMDALGVGKAEELMEHHVSSTAQRRALDSEKQLEESEEEKLKRQMDTLKKEEVKNDIKEILRAFYCELCDKQYSKISEYEQHLQSYDHHHKKRFKDMRDASKKSEGAIAERESRRERERKREERENRRIHEAMLKKSGVNPDQIPSKGNSSKSGQSDLANGGSVVKPGSGSTNGEWLASGNDNKSRSGGWQTAPMGSTNLDSGDKSAMSGWSTVTASPVGKSDGQLPQGSNVSSESTVATTTKTVEVEKPQLFIGKKQPQKMSFGINKKPTVKFGFKKE</sequence>
<dbReference type="Pfam" id="PF01585">
    <property type="entry name" value="G-patch"/>
    <property type="match status" value="1"/>
</dbReference>
<evidence type="ECO:0000313" key="6">
    <source>
        <dbReference type="Proteomes" id="UP000612746"/>
    </source>
</evidence>
<keyword evidence="1" id="KW-0862">Zinc</keyword>
<feature type="domain" description="G-patch" evidence="4">
    <location>
        <begin position="50"/>
        <end position="96"/>
    </location>
</feature>
<dbReference type="OrthoDB" id="4822at2759"/>
<accession>A0A8H7U8Z1</accession>